<keyword evidence="2" id="KW-0677">Repeat</keyword>
<evidence type="ECO:0000256" key="2">
    <source>
        <dbReference type="ARBA" id="ARBA00022737"/>
    </source>
</evidence>
<feature type="transmembrane region" description="Helical" evidence="5">
    <location>
        <begin position="115"/>
        <end position="137"/>
    </location>
</feature>
<keyword evidence="8" id="KW-1185">Reference proteome</keyword>
<feature type="domain" description="DC1" evidence="6">
    <location>
        <begin position="55"/>
        <end position="103"/>
    </location>
</feature>
<keyword evidence="1" id="KW-0479">Metal-binding</keyword>
<keyword evidence="5" id="KW-1133">Transmembrane helix</keyword>
<reference evidence="7 8" key="1">
    <citation type="journal article" date="2014" name="PLoS ONE">
        <title>Global Analysis of Gene Expression Profiles in Physic Nut (Jatropha curcas L.) Seedlings Exposed to Salt Stress.</title>
        <authorList>
            <person name="Zhang L."/>
            <person name="Zhang C."/>
            <person name="Wu P."/>
            <person name="Chen Y."/>
            <person name="Li M."/>
            <person name="Jiang H."/>
            <person name="Wu G."/>
        </authorList>
    </citation>
    <scope>NUCLEOTIDE SEQUENCE [LARGE SCALE GENOMIC DNA]</scope>
    <source>
        <strain evidence="8">cv. GZQX0401</strain>
        <tissue evidence="7">Young leaves</tissue>
    </source>
</reference>
<evidence type="ECO:0000313" key="7">
    <source>
        <dbReference type="EMBL" id="KDP30415.1"/>
    </source>
</evidence>
<dbReference type="InterPro" id="IPR004146">
    <property type="entry name" value="DC1"/>
</dbReference>
<keyword evidence="5" id="KW-0472">Membrane</keyword>
<evidence type="ECO:0000256" key="4">
    <source>
        <dbReference type="ARBA" id="ARBA00022833"/>
    </source>
</evidence>
<evidence type="ECO:0000256" key="5">
    <source>
        <dbReference type="SAM" id="Phobius"/>
    </source>
</evidence>
<dbReference type="Pfam" id="PF03107">
    <property type="entry name" value="C1_2"/>
    <property type="match status" value="1"/>
</dbReference>
<gene>
    <name evidence="7" type="ORF">JCGZ_18093</name>
</gene>
<name>A0A067KDT1_JATCU</name>
<dbReference type="Gene3D" id="3.30.60.90">
    <property type="match status" value="1"/>
</dbReference>
<keyword evidence="4" id="KW-0862">Zinc</keyword>
<dbReference type="InterPro" id="IPR046349">
    <property type="entry name" value="C1-like_sf"/>
</dbReference>
<organism evidence="7 8">
    <name type="scientific">Jatropha curcas</name>
    <name type="common">Barbados nut</name>
    <dbReference type="NCBI Taxonomy" id="180498"/>
    <lineage>
        <taxon>Eukaryota</taxon>
        <taxon>Viridiplantae</taxon>
        <taxon>Streptophyta</taxon>
        <taxon>Embryophyta</taxon>
        <taxon>Tracheophyta</taxon>
        <taxon>Spermatophyta</taxon>
        <taxon>Magnoliopsida</taxon>
        <taxon>eudicotyledons</taxon>
        <taxon>Gunneridae</taxon>
        <taxon>Pentapetalae</taxon>
        <taxon>rosids</taxon>
        <taxon>fabids</taxon>
        <taxon>Malpighiales</taxon>
        <taxon>Euphorbiaceae</taxon>
        <taxon>Crotonoideae</taxon>
        <taxon>Jatropheae</taxon>
        <taxon>Jatropha</taxon>
    </lineage>
</organism>
<sequence>MQVPKISIEITKTFVVEDFVAEIFKVIESHHHQAVDNASDSKGNVDLIETTFTERHAHEFSFIEDHSISSFEKLKCNCCQQLISGKIYKCAECDEFILHKACAELNHKLIGLRKIVLLFLKKFHLIMIFLININVIFAKNSQNFVPIAYFKPISKVYFYPLLLNMKVMYTLLILL</sequence>
<evidence type="ECO:0000256" key="3">
    <source>
        <dbReference type="ARBA" id="ARBA00022771"/>
    </source>
</evidence>
<protein>
    <recommendedName>
        <fullName evidence="6">DC1 domain-containing protein</fullName>
    </recommendedName>
</protein>
<dbReference type="SUPFAM" id="SSF57889">
    <property type="entry name" value="Cysteine-rich domain"/>
    <property type="match status" value="1"/>
</dbReference>
<keyword evidence="3" id="KW-0863">Zinc-finger</keyword>
<proteinExistence type="predicted"/>
<accession>A0A067KDT1</accession>
<evidence type="ECO:0000256" key="1">
    <source>
        <dbReference type="ARBA" id="ARBA00022723"/>
    </source>
</evidence>
<evidence type="ECO:0000259" key="6">
    <source>
        <dbReference type="Pfam" id="PF03107"/>
    </source>
</evidence>
<feature type="transmembrane region" description="Helical" evidence="5">
    <location>
        <begin position="157"/>
        <end position="174"/>
    </location>
</feature>
<dbReference type="InterPro" id="IPR043145">
    <property type="entry name" value="Znf_ZZ_sf"/>
</dbReference>
<dbReference type="EMBL" id="KK914683">
    <property type="protein sequence ID" value="KDP30415.1"/>
    <property type="molecule type" value="Genomic_DNA"/>
</dbReference>
<dbReference type="AlphaFoldDB" id="A0A067KDT1"/>
<evidence type="ECO:0000313" key="8">
    <source>
        <dbReference type="Proteomes" id="UP000027138"/>
    </source>
</evidence>
<dbReference type="GO" id="GO:0008270">
    <property type="term" value="F:zinc ion binding"/>
    <property type="evidence" value="ECO:0007669"/>
    <property type="project" value="UniProtKB-KW"/>
</dbReference>
<dbReference type="Proteomes" id="UP000027138">
    <property type="component" value="Unassembled WGS sequence"/>
</dbReference>
<keyword evidence="5" id="KW-0812">Transmembrane</keyword>
<dbReference type="OrthoDB" id="851844at2759"/>